<sequence length="49" mass="5747">MKPKRPKWAVIVGEHRHRIGLTLEQAVEIAIDLEGHVQPIRIEQHRFRG</sequence>
<protein>
    <submittedName>
        <fullName evidence="1">Uncharacterized protein</fullName>
    </submittedName>
</protein>
<evidence type="ECO:0000313" key="1">
    <source>
        <dbReference type="EMBL" id="GIQ62139.1"/>
    </source>
</evidence>
<reference evidence="1 2" key="1">
    <citation type="submission" date="2021-04" db="EMBL/GenBank/DDBJ databases">
        <title>Draft genome sequence of Paenibacillus cisolokensis, LC2-13A.</title>
        <authorList>
            <person name="Uke A."/>
            <person name="Chhe C."/>
            <person name="Baramee S."/>
            <person name="Kosugi A."/>
        </authorList>
    </citation>
    <scope>NUCLEOTIDE SEQUENCE [LARGE SCALE GENOMIC DNA]</scope>
    <source>
        <strain evidence="1 2">LC2-13A</strain>
    </source>
</reference>
<dbReference type="Proteomes" id="UP000680304">
    <property type="component" value="Unassembled WGS sequence"/>
</dbReference>
<proteinExistence type="predicted"/>
<organism evidence="1 2">
    <name type="scientific">Paenibacillus cisolokensis</name>
    <dbReference type="NCBI Taxonomy" id="1658519"/>
    <lineage>
        <taxon>Bacteria</taxon>
        <taxon>Bacillati</taxon>
        <taxon>Bacillota</taxon>
        <taxon>Bacilli</taxon>
        <taxon>Bacillales</taxon>
        <taxon>Paenibacillaceae</taxon>
        <taxon>Paenibacillus</taxon>
    </lineage>
</organism>
<comment type="caution">
    <text evidence="1">The sequence shown here is derived from an EMBL/GenBank/DDBJ whole genome shotgun (WGS) entry which is preliminary data.</text>
</comment>
<evidence type="ECO:0000313" key="2">
    <source>
        <dbReference type="Proteomes" id="UP000680304"/>
    </source>
</evidence>
<keyword evidence="2" id="KW-1185">Reference proteome</keyword>
<name>A0ABQ4N1U0_9BACL</name>
<gene>
    <name evidence="1" type="ORF">PACILC2_07070</name>
</gene>
<accession>A0ABQ4N1U0</accession>
<dbReference type="EMBL" id="BOVJ01000021">
    <property type="protein sequence ID" value="GIQ62139.1"/>
    <property type="molecule type" value="Genomic_DNA"/>
</dbReference>